<name>A0A1B1FK44_9CHLO</name>
<dbReference type="InterPro" id="IPR000305">
    <property type="entry name" value="GIY-YIG_endonuc"/>
</dbReference>
<organism evidence="2">
    <name type="scientific">Tetrabaena socialis</name>
    <dbReference type="NCBI Taxonomy" id="47790"/>
    <lineage>
        <taxon>Eukaryota</taxon>
        <taxon>Viridiplantae</taxon>
        <taxon>Chlorophyta</taxon>
        <taxon>core chlorophytes</taxon>
        <taxon>Chlorophyceae</taxon>
        <taxon>CS clade</taxon>
        <taxon>Chlamydomonadales</taxon>
        <taxon>Tetrabaenaceae</taxon>
        <taxon>Tetrabaena</taxon>
    </lineage>
</organism>
<accession>A0A1B1FK44</accession>
<evidence type="ECO:0000313" key="2">
    <source>
        <dbReference type="EMBL" id="ANQ46365.1"/>
    </source>
</evidence>
<dbReference type="AlphaFoldDB" id="A0A1B1FK44"/>
<reference evidence="2" key="1">
    <citation type="submission" date="2016-05" db="EMBL/GenBank/DDBJ databases">
        <authorList>
            <person name="Lavstsen T."/>
            <person name="Jespersen J.S."/>
        </authorList>
    </citation>
    <scope>NUCLEOTIDE SEQUENCE</scope>
</reference>
<evidence type="ECO:0000259" key="1">
    <source>
        <dbReference type="Pfam" id="PF01541"/>
    </source>
</evidence>
<dbReference type="Gene3D" id="3.40.1440.10">
    <property type="entry name" value="GIY-YIG endonuclease"/>
    <property type="match status" value="1"/>
</dbReference>
<dbReference type="Pfam" id="PF01541">
    <property type="entry name" value="GIY-YIG"/>
    <property type="match status" value="1"/>
</dbReference>
<keyword evidence="2" id="KW-0150">Chloroplast</keyword>
<feature type="domain" description="GIY-YIG" evidence="1">
    <location>
        <begin position="9"/>
        <end position="55"/>
    </location>
</feature>
<geneLocation type="chloroplast" evidence="2"/>
<dbReference type="EMBL" id="KX232643">
    <property type="protein sequence ID" value="ANQ46365.1"/>
    <property type="molecule type" value="Genomic_DNA"/>
</dbReference>
<protein>
    <recommendedName>
        <fullName evidence="1">GIY-YIG domain-containing protein</fullName>
    </recommendedName>
</protein>
<keyword evidence="2" id="KW-0934">Plastid</keyword>
<dbReference type="SUPFAM" id="SSF82771">
    <property type="entry name" value="GIY-YIG endonuclease"/>
    <property type="match status" value="1"/>
</dbReference>
<proteinExistence type="predicted"/>
<gene>
    <name evidence="2" type="primary">orf282</name>
</gene>
<sequence length="282" mass="32262">MTINNQYAGYYIILNIDTKIVYTGISMDLNRRFTEHKRDLKANKHKNPTLQKAWADIQTKTSSAVDIVTIFPLITDYEKNKLTAKLVFIPILKVLVKTYSTDKEKEALFAKFQRHEQDGKGLIVICSPEEKALIKAELAEHEETVSILIEKFLHEQSVDCIGKPVVVPSANFWLKLGTDARESVAVCIDGVFYKNKSVAANALKIFTNENKPNKRFVIHRLETAKWKTWCIVSDNKLIKKVRKMDSKGNRIGYKILQYGEVQTSPDNKQVALYWETPIELLG</sequence>
<dbReference type="InterPro" id="IPR035901">
    <property type="entry name" value="GIY-YIG_endonuc_sf"/>
</dbReference>